<reference evidence="9" key="1">
    <citation type="submission" date="2021-02" db="EMBL/GenBank/DDBJ databases">
        <authorList>
            <person name="Nowell W R."/>
        </authorList>
    </citation>
    <scope>NUCLEOTIDE SEQUENCE</scope>
</reference>
<gene>
    <name evidence="8" type="ORF">BJG266_LOCUS29495</name>
    <name evidence="9" type="ORF">QVE165_LOCUS45702</name>
</gene>
<evidence type="ECO:0000259" key="7">
    <source>
        <dbReference type="PROSITE" id="PS50850"/>
    </source>
</evidence>
<feature type="transmembrane region" description="Helical" evidence="6">
    <location>
        <begin position="91"/>
        <end position="111"/>
    </location>
</feature>
<evidence type="ECO:0000256" key="5">
    <source>
        <dbReference type="ARBA" id="ARBA00023136"/>
    </source>
</evidence>
<dbReference type="GO" id="GO:0022857">
    <property type="term" value="F:transmembrane transporter activity"/>
    <property type="evidence" value="ECO:0007669"/>
    <property type="project" value="InterPro"/>
</dbReference>
<evidence type="ECO:0000313" key="8">
    <source>
        <dbReference type="EMBL" id="CAF1249313.1"/>
    </source>
</evidence>
<keyword evidence="5 6" id="KW-0472">Membrane</keyword>
<dbReference type="InterPro" id="IPR020846">
    <property type="entry name" value="MFS_dom"/>
</dbReference>
<feature type="transmembrane region" description="Helical" evidence="6">
    <location>
        <begin position="217"/>
        <end position="239"/>
    </location>
</feature>
<evidence type="ECO:0000256" key="2">
    <source>
        <dbReference type="ARBA" id="ARBA00022448"/>
    </source>
</evidence>
<dbReference type="SUPFAM" id="SSF103473">
    <property type="entry name" value="MFS general substrate transporter"/>
    <property type="match status" value="1"/>
</dbReference>
<feature type="transmembrane region" description="Helical" evidence="6">
    <location>
        <begin position="123"/>
        <end position="142"/>
    </location>
</feature>
<dbReference type="EMBL" id="CAJNOM010000653">
    <property type="protein sequence ID" value="CAF1533269.1"/>
    <property type="molecule type" value="Genomic_DNA"/>
</dbReference>
<feature type="transmembrane region" description="Helical" evidence="6">
    <location>
        <begin position="184"/>
        <end position="205"/>
    </location>
</feature>
<keyword evidence="2" id="KW-0813">Transport</keyword>
<evidence type="ECO:0000256" key="4">
    <source>
        <dbReference type="ARBA" id="ARBA00022989"/>
    </source>
</evidence>
<dbReference type="PANTHER" id="PTHR43791">
    <property type="entry name" value="PERMEASE-RELATED"/>
    <property type="match status" value="1"/>
</dbReference>
<protein>
    <recommendedName>
        <fullName evidence="7">Major facilitator superfamily (MFS) profile domain-containing protein</fullName>
    </recommendedName>
</protein>
<feature type="domain" description="Major facilitator superfamily (MFS) profile" evidence="7">
    <location>
        <begin position="58"/>
        <end position="472"/>
    </location>
</feature>
<dbReference type="InterPro" id="IPR011701">
    <property type="entry name" value="MFS"/>
</dbReference>
<evidence type="ECO:0000256" key="3">
    <source>
        <dbReference type="ARBA" id="ARBA00022692"/>
    </source>
</evidence>
<dbReference type="Gene3D" id="1.20.1250.20">
    <property type="entry name" value="MFS general substrate transporter like domains"/>
    <property type="match status" value="2"/>
</dbReference>
<dbReference type="FunFam" id="1.20.1250.20:FF:000034">
    <property type="entry name" value="MFS general substrate transporter"/>
    <property type="match status" value="1"/>
</dbReference>
<feature type="transmembrane region" description="Helical" evidence="6">
    <location>
        <begin position="379"/>
        <end position="400"/>
    </location>
</feature>
<feature type="transmembrane region" description="Helical" evidence="6">
    <location>
        <begin position="288"/>
        <end position="309"/>
    </location>
</feature>
<proteinExistence type="predicted"/>
<dbReference type="OrthoDB" id="2985014at2759"/>
<feature type="transmembrane region" description="Helical" evidence="6">
    <location>
        <begin position="352"/>
        <end position="373"/>
    </location>
</feature>
<comment type="subcellular location">
    <subcellularLocation>
        <location evidence="1">Membrane</location>
        <topology evidence="1">Multi-pass membrane protein</topology>
    </subcellularLocation>
</comment>
<keyword evidence="4 6" id="KW-1133">Transmembrane helix</keyword>
<feature type="transmembrane region" description="Helical" evidence="6">
    <location>
        <begin position="444"/>
        <end position="465"/>
    </location>
</feature>
<dbReference type="Proteomes" id="UP000663877">
    <property type="component" value="Unassembled WGS sequence"/>
</dbReference>
<dbReference type="PROSITE" id="PS50850">
    <property type="entry name" value="MFS"/>
    <property type="match status" value="1"/>
</dbReference>
<dbReference type="FunFam" id="1.20.1250.20:FF:000068">
    <property type="entry name" value="MFS general substrate transporter"/>
    <property type="match status" value="1"/>
</dbReference>
<dbReference type="InterPro" id="IPR036259">
    <property type="entry name" value="MFS_trans_sf"/>
</dbReference>
<keyword evidence="3 6" id="KW-0812">Transmembrane</keyword>
<dbReference type="EMBL" id="CAJNOI010000340">
    <property type="protein sequence ID" value="CAF1249313.1"/>
    <property type="molecule type" value="Genomic_DNA"/>
</dbReference>
<comment type="caution">
    <text evidence="9">The sequence shown here is derived from an EMBL/GenBank/DDBJ whole genome shotgun (WGS) entry which is preliminary data.</text>
</comment>
<dbReference type="AlphaFoldDB" id="A0A815VPW4"/>
<feature type="transmembrane region" description="Helical" evidence="6">
    <location>
        <begin position="329"/>
        <end position="345"/>
    </location>
</feature>
<dbReference type="PANTHER" id="PTHR43791:SF19">
    <property type="entry name" value="TRANSPORTER, PUTATIVE (AFU_ORTHOLOGUE AFUA_1G01812)-RELATED"/>
    <property type="match status" value="1"/>
</dbReference>
<evidence type="ECO:0000313" key="10">
    <source>
        <dbReference type="Proteomes" id="UP000663832"/>
    </source>
</evidence>
<feature type="transmembrane region" description="Helical" evidence="6">
    <location>
        <begin position="412"/>
        <end position="432"/>
    </location>
</feature>
<evidence type="ECO:0000313" key="9">
    <source>
        <dbReference type="EMBL" id="CAF1533269.1"/>
    </source>
</evidence>
<name>A0A815VPW4_9BILA</name>
<keyword evidence="10" id="KW-1185">Reference proteome</keyword>
<dbReference type="Proteomes" id="UP000663832">
    <property type="component" value="Unassembled WGS sequence"/>
</dbReference>
<evidence type="ECO:0000256" key="6">
    <source>
        <dbReference type="SAM" id="Phobius"/>
    </source>
</evidence>
<feature type="transmembrane region" description="Helical" evidence="6">
    <location>
        <begin position="54"/>
        <end position="71"/>
    </location>
</feature>
<evidence type="ECO:0000256" key="1">
    <source>
        <dbReference type="ARBA" id="ARBA00004141"/>
    </source>
</evidence>
<organism evidence="9 10">
    <name type="scientific">Adineta steineri</name>
    <dbReference type="NCBI Taxonomy" id="433720"/>
    <lineage>
        <taxon>Eukaryota</taxon>
        <taxon>Metazoa</taxon>
        <taxon>Spiralia</taxon>
        <taxon>Gnathifera</taxon>
        <taxon>Rotifera</taxon>
        <taxon>Eurotatoria</taxon>
        <taxon>Bdelloidea</taxon>
        <taxon>Adinetida</taxon>
        <taxon>Adinetidae</taxon>
        <taxon>Adineta</taxon>
    </lineage>
</organism>
<sequence>MKISHDLFADGIVEINNDLDHQLKSKIIDDTSNSGIFVEEIVDDPDDKKLLRKLDLYLIPGMTLLYLLNYLDRVNIGQAKLNGITTSLHLTSVQYNTCLSVVYVTYVAFEVPSNLILKKLRPSVWIPIIMVTWGIITTLTGLVNSYGGLLACRLLLGAPEAGLFPGATYYLSSWYTRRELSWRVSILFSAATLAGTFGGILAYGINHMNGIGGQEGWRWIFYIEGIITVVVGVLAFFFISDFPSNRPKFLTESECNRVIVRLQRDAGPGGSEHFSWQQVSATFFDWKLYVFSFAYIGILVPLLSLSLFLPTIVQNLGFVSYKAQLLTSPPYAFAFITTVTTAYFSDKYVRRGIFILFWLVITMIGYIILIAVNNLGAKYFAVFLAAGGIPPCVATCITFLSSNTSPQTKRATSLAFMISVGNCGGIISGQIYRTQDAPRFVLGHAVNLGFCVLAIICISILMIGLRLENRRRDRLYGPVTNNLPTSSTTVVDVFGLGSVDDRKRWGYENMSEEQLRDLGDKHAAWRYII</sequence>
<accession>A0A815VPW4</accession>
<dbReference type="GO" id="GO:0016020">
    <property type="term" value="C:membrane"/>
    <property type="evidence" value="ECO:0007669"/>
    <property type="project" value="UniProtKB-SubCell"/>
</dbReference>
<dbReference type="Pfam" id="PF07690">
    <property type="entry name" value="MFS_1"/>
    <property type="match status" value="1"/>
</dbReference>